<evidence type="ECO:0000256" key="1">
    <source>
        <dbReference type="SAM" id="MobiDB-lite"/>
    </source>
</evidence>
<protein>
    <submittedName>
        <fullName evidence="2">Ankyrin repeat protein</fullName>
    </submittedName>
</protein>
<dbReference type="InterPro" id="IPR036770">
    <property type="entry name" value="Ankyrin_rpt-contain_sf"/>
</dbReference>
<dbReference type="Gene3D" id="1.25.40.20">
    <property type="entry name" value="Ankyrin repeat-containing domain"/>
    <property type="match status" value="1"/>
</dbReference>
<reference evidence="2 3" key="1">
    <citation type="submission" date="2024-03" db="EMBL/GenBank/DDBJ databases">
        <title>Complete genome sequence of the green alga Chloropicon roscoffensis RCC1871.</title>
        <authorList>
            <person name="Lemieux C."/>
            <person name="Pombert J.-F."/>
            <person name="Otis C."/>
            <person name="Turmel M."/>
        </authorList>
    </citation>
    <scope>NUCLEOTIDE SEQUENCE [LARGE SCALE GENOMIC DNA]</scope>
    <source>
        <strain evidence="2 3">RCC1871</strain>
    </source>
</reference>
<evidence type="ECO:0000313" key="2">
    <source>
        <dbReference type="EMBL" id="WZN65966.1"/>
    </source>
</evidence>
<sequence length="476" mass="53628">MARGAGEPSAKRAKVDEADEEEDPLVRRKEELVRLLKEARSREDARAERVAKKELVALCADFEAKNEEHFRRLPPELWQKIVDENVQQNDLLALAMICRFFREKQKDLGKKLVTDLNYGSLFDLRKSGKVVSHSLGWFQWVCDTFEILPGCEWDAKERVEGAVYEGDLVNYAALQGSIEILRWLMEEKGYEFNRATCEGAAFGGHLDVLKFLRAQNPPCPWDGLTCLRAAQEGHLEVLKFLRGLEPPCPWSLMTCALAAQGGHLEVLKWVRDQDPPCPWNEWTCVRAARGGSLDVLKWLRAQQPPCPWSAGTCLVAAQGGHLEVLKWARSQNLPCRLDEVTCASAAAGGHLEVLKWLRSQDPPCPWSAGTCSEAAKGGRLEVLKWARSQDPPCPWDEETCAWAAEGGHLEVMKFARGQDPPCPWSRRKCREGASLNGYQHIIDWIDQQEAESDTEYRESSDSDSDRSYDSSGDESF</sequence>
<dbReference type="EMBL" id="CP151513">
    <property type="protein sequence ID" value="WZN65966.1"/>
    <property type="molecule type" value="Genomic_DNA"/>
</dbReference>
<dbReference type="PANTHER" id="PTHR46586">
    <property type="entry name" value="ANKYRIN REPEAT-CONTAINING PROTEIN"/>
    <property type="match status" value="1"/>
</dbReference>
<feature type="region of interest" description="Disordered" evidence="1">
    <location>
        <begin position="1"/>
        <end position="24"/>
    </location>
</feature>
<dbReference type="InterPro" id="IPR052050">
    <property type="entry name" value="SecEffector_AnkRepeat"/>
</dbReference>
<feature type="compositionally biased region" description="Basic and acidic residues" evidence="1">
    <location>
        <begin position="454"/>
        <end position="468"/>
    </location>
</feature>
<keyword evidence="3" id="KW-1185">Reference proteome</keyword>
<name>A0AAX4PIP0_9CHLO</name>
<gene>
    <name evidence="2" type="ORF">HKI87_13g75290</name>
</gene>
<dbReference type="PANTHER" id="PTHR46586:SF3">
    <property type="entry name" value="ANKYRIN REPEAT-CONTAINING PROTEIN"/>
    <property type="match status" value="1"/>
</dbReference>
<accession>A0AAX4PIP0</accession>
<dbReference type="SUPFAM" id="SSF48403">
    <property type="entry name" value="Ankyrin repeat"/>
    <property type="match status" value="1"/>
</dbReference>
<feature type="region of interest" description="Disordered" evidence="1">
    <location>
        <begin position="447"/>
        <end position="476"/>
    </location>
</feature>
<organism evidence="2 3">
    <name type="scientific">Chloropicon roscoffensis</name>
    <dbReference type="NCBI Taxonomy" id="1461544"/>
    <lineage>
        <taxon>Eukaryota</taxon>
        <taxon>Viridiplantae</taxon>
        <taxon>Chlorophyta</taxon>
        <taxon>Chloropicophyceae</taxon>
        <taxon>Chloropicales</taxon>
        <taxon>Chloropicaceae</taxon>
        <taxon>Chloropicon</taxon>
    </lineage>
</organism>
<dbReference type="AlphaFoldDB" id="A0AAX4PIP0"/>
<proteinExistence type="predicted"/>
<dbReference type="Proteomes" id="UP001472866">
    <property type="component" value="Chromosome 13"/>
</dbReference>
<evidence type="ECO:0000313" key="3">
    <source>
        <dbReference type="Proteomes" id="UP001472866"/>
    </source>
</evidence>